<evidence type="ECO:0000313" key="1">
    <source>
        <dbReference type="EMBL" id="PBK84931.1"/>
    </source>
</evidence>
<dbReference type="Proteomes" id="UP000217790">
    <property type="component" value="Unassembled WGS sequence"/>
</dbReference>
<gene>
    <name evidence="1" type="ORF">ARMGADRAFT_598671</name>
</gene>
<name>A0A2H3CPD4_ARMGA</name>
<dbReference type="AlphaFoldDB" id="A0A2H3CPD4"/>
<evidence type="ECO:0000313" key="2">
    <source>
        <dbReference type="Proteomes" id="UP000217790"/>
    </source>
</evidence>
<sequence>MRNLRGISPVLVLTTLTMNVRPQKLLITGEAHHCDGSPKLCSKFQMNECKRFLSAYAVNDVNSFEAYKQIGPTLDHDGSNANFFPWPMTPAIDWTACVCGHVGWLPCRTPLYQSVCGMQHCCVARSFLFNSIAAPF</sequence>
<reference evidence="2" key="1">
    <citation type="journal article" date="2017" name="Nat. Ecol. Evol.">
        <title>Genome expansion and lineage-specific genetic innovations in the forest pathogenic fungi Armillaria.</title>
        <authorList>
            <person name="Sipos G."/>
            <person name="Prasanna A.N."/>
            <person name="Walter M.C."/>
            <person name="O'Connor E."/>
            <person name="Balint B."/>
            <person name="Krizsan K."/>
            <person name="Kiss B."/>
            <person name="Hess J."/>
            <person name="Varga T."/>
            <person name="Slot J."/>
            <person name="Riley R."/>
            <person name="Boka B."/>
            <person name="Rigling D."/>
            <person name="Barry K."/>
            <person name="Lee J."/>
            <person name="Mihaltcheva S."/>
            <person name="LaButti K."/>
            <person name="Lipzen A."/>
            <person name="Waldron R."/>
            <person name="Moloney N.M."/>
            <person name="Sperisen C."/>
            <person name="Kredics L."/>
            <person name="Vagvoelgyi C."/>
            <person name="Patrignani A."/>
            <person name="Fitzpatrick D."/>
            <person name="Nagy I."/>
            <person name="Doyle S."/>
            <person name="Anderson J.B."/>
            <person name="Grigoriev I.V."/>
            <person name="Gueldener U."/>
            <person name="Muensterkoetter M."/>
            <person name="Nagy L.G."/>
        </authorList>
    </citation>
    <scope>NUCLEOTIDE SEQUENCE [LARGE SCALE GENOMIC DNA]</scope>
    <source>
        <strain evidence="2">Ar21-2</strain>
    </source>
</reference>
<organism evidence="1 2">
    <name type="scientific">Armillaria gallica</name>
    <name type="common">Bulbous honey fungus</name>
    <name type="synonym">Armillaria bulbosa</name>
    <dbReference type="NCBI Taxonomy" id="47427"/>
    <lineage>
        <taxon>Eukaryota</taxon>
        <taxon>Fungi</taxon>
        <taxon>Dikarya</taxon>
        <taxon>Basidiomycota</taxon>
        <taxon>Agaricomycotina</taxon>
        <taxon>Agaricomycetes</taxon>
        <taxon>Agaricomycetidae</taxon>
        <taxon>Agaricales</taxon>
        <taxon>Marasmiineae</taxon>
        <taxon>Physalacriaceae</taxon>
        <taxon>Armillaria</taxon>
    </lineage>
</organism>
<protein>
    <submittedName>
        <fullName evidence="1">Uncharacterized protein</fullName>
    </submittedName>
</protein>
<proteinExistence type="predicted"/>
<accession>A0A2H3CPD4</accession>
<keyword evidence="2" id="KW-1185">Reference proteome</keyword>
<dbReference type="EMBL" id="KZ293695">
    <property type="protein sequence ID" value="PBK84931.1"/>
    <property type="molecule type" value="Genomic_DNA"/>
</dbReference>
<dbReference type="InParanoid" id="A0A2H3CPD4"/>